<evidence type="ECO:0000256" key="4">
    <source>
        <dbReference type="ARBA" id="ARBA00023016"/>
    </source>
</evidence>
<accession>A0ABP5SP88</accession>
<comment type="caution">
    <text evidence="6">The sequence shown here is derived from an EMBL/GenBank/DDBJ whole genome shotgun (WGS) entry which is preliminary data.</text>
</comment>
<protein>
    <recommendedName>
        <fullName evidence="8">Hsp70 protein</fullName>
    </recommendedName>
</protein>
<dbReference type="Gene3D" id="3.30.420.40">
    <property type="match status" value="2"/>
</dbReference>
<evidence type="ECO:0000256" key="3">
    <source>
        <dbReference type="ARBA" id="ARBA00022840"/>
    </source>
</evidence>
<dbReference type="PANTHER" id="PTHR42749:SF1">
    <property type="entry name" value="CELL SHAPE-DETERMINING PROTEIN MREB"/>
    <property type="match status" value="1"/>
</dbReference>
<keyword evidence="2" id="KW-0547">Nucleotide-binding</keyword>
<proteinExistence type="inferred from homology"/>
<dbReference type="InterPro" id="IPR043129">
    <property type="entry name" value="ATPase_NBD"/>
</dbReference>
<evidence type="ECO:0000313" key="6">
    <source>
        <dbReference type="EMBL" id="GAA2335615.1"/>
    </source>
</evidence>
<dbReference type="Pfam" id="PF00012">
    <property type="entry name" value="HSP70"/>
    <property type="match status" value="1"/>
</dbReference>
<organism evidence="6 7">
    <name type="scientific">Dactylosporangium salmoneum</name>
    <dbReference type="NCBI Taxonomy" id="53361"/>
    <lineage>
        <taxon>Bacteria</taxon>
        <taxon>Bacillati</taxon>
        <taxon>Actinomycetota</taxon>
        <taxon>Actinomycetes</taxon>
        <taxon>Micromonosporales</taxon>
        <taxon>Micromonosporaceae</taxon>
        <taxon>Dactylosporangium</taxon>
    </lineage>
</organism>
<dbReference type="Gene3D" id="3.90.640.10">
    <property type="entry name" value="Actin, Chain A, domain 4"/>
    <property type="match status" value="1"/>
</dbReference>
<evidence type="ECO:0000256" key="1">
    <source>
        <dbReference type="ARBA" id="ARBA00007381"/>
    </source>
</evidence>
<dbReference type="Proteomes" id="UP001501444">
    <property type="component" value="Unassembled WGS sequence"/>
</dbReference>
<keyword evidence="7" id="KW-1185">Reference proteome</keyword>
<keyword evidence="5" id="KW-0143">Chaperone</keyword>
<evidence type="ECO:0000256" key="5">
    <source>
        <dbReference type="ARBA" id="ARBA00023186"/>
    </source>
</evidence>
<reference evidence="7" key="1">
    <citation type="journal article" date="2019" name="Int. J. Syst. Evol. Microbiol.">
        <title>The Global Catalogue of Microorganisms (GCM) 10K type strain sequencing project: providing services to taxonomists for standard genome sequencing and annotation.</title>
        <authorList>
            <consortium name="The Broad Institute Genomics Platform"/>
            <consortium name="The Broad Institute Genome Sequencing Center for Infectious Disease"/>
            <person name="Wu L."/>
            <person name="Ma J."/>
        </authorList>
    </citation>
    <scope>NUCLEOTIDE SEQUENCE [LARGE SCALE GENOMIC DNA]</scope>
    <source>
        <strain evidence="7">JCM 3272</strain>
    </source>
</reference>
<sequence>MLWGLGVDLGTSFSAAAIAAGDRVEILEVGRERRIPSTVLLDDAGRLLAGSLAQRLVGRSPERAERNPKRYVGRGAMLLGGTPVEAGDAMAALLELFVAEGRSRFDGARPASLVLTHPVAWGEDRRAVLRAAAATVAPEATLQLVEEPVAAAVHYTVSHNLAEGGRVAVYDLGGGTFDSAVLARRGGEFVVVGKPGGDDQIGGETFDERVYEYFGAQLGQRAPQWWEQVSTGVERRWLAAAADLLGEARSAKEALSEYDTASQYISGADVDVEINRAELENLIGTDIQRTADILDETIRQAQDDGGGLETLAGIFLTGGASRMPLVEQTLRSRYAAQVRTWDDPKTVVALGAARMSLASIGAVPAPVAAPVPAPVPAPVSAPVAAPVPAPAAAAPVARPPVTTPVVAPQPRPAVVEGDRFDVHLAGVVEAVATGTDVYVWCRDPNATVDVLHRLDAAGRPDRQLALGRVTGWAATTEGLLVADRFGVAAAQLHTLSPELVIRSSRTVMTAEDPILLADGAVGWAFLRPYPSAQVDNTIGLPWGATGGLSVIETNLTAVFVQDTLPLDIGETARWYVNENNLLRRLIDQNSPSESLPMPAHGTPGCVVVLGRYASKAPMGATYRRPAGFARGRHQQVQPYQLVCQVSPGGKIEHGRRRDKNWLYQAVHHRDQWHLATESGLETGPLEGEANLLASRPRPGALRWFPAGDRMYAIGVEQVLPSRGLWIAVLEPGGELRTLFQESGVSMLGHLTSRERAEVPRVVVDGDGLWIAASAPEGRTQLLHATPGGVRPVRSASGWLEPVARLGANLLCLHDPWSAPGVARANLGHLVSVPV</sequence>
<dbReference type="PROSITE" id="PS00297">
    <property type="entry name" value="HSP70_1"/>
    <property type="match status" value="1"/>
</dbReference>
<dbReference type="InterPro" id="IPR013126">
    <property type="entry name" value="Hsp_70_fam"/>
</dbReference>
<dbReference type="InterPro" id="IPR018181">
    <property type="entry name" value="Heat_shock_70_CS"/>
</dbReference>
<name>A0ABP5SP88_9ACTN</name>
<comment type="similarity">
    <text evidence="1">Belongs to the heat shock protein 70 family.</text>
</comment>
<dbReference type="PRINTS" id="PR00301">
    <property type="entry name" value="HEATSHOCK70"/>
</dbReference>
<dbReference type="PROSITE" id="PS01036">
    <property type="entry name" value="HSP70_3"/>
    <property type="match status" value="1"/>
</dbReference>
<evidence type="ECO:0000256" key="2">
    <source>
        <dbReference type="ARBA" id="ARBA00022741"/>
    </source>
</evidence>
<keyword evidence="4" id="KW-0346">Stress response</keyword>
<dbReference type="SUPFAM" id="SSF53067">
    <property type="entry name" value="Actin-like ATPase domain"/>
    <property type="match status" value="2"/>
</dbReference>
<gene>
    <name evidence="6" type="ORF">GCM10010170_015570</name>
</gene>
<keyword evidence="3" id="KW-0067">ATP-binding</keyword>
<dbReference type="EMBL" id="BAAARV010000016">
    <property type="protein sequence ID" value="GAA2335615.1"/>
    <property type="molecule type" value="Genomic_DNA"/>
</dbReference>
<evidence type="ECO:0000313" key="7">
    <source>
        <dbReference type="Proteomes" id="UP001501444"/>
    </source>
</evidence>
<evidence type="ECO:0008006" key="8">
    <source>
        <dbReference type="Google" id="ProtNLM"/>
    </source>
</evidence>
<dbReference type="PANTHER" id="PTHR42749">
    <property type="entry name" value="CELL SHAPE-DETERMINING PROTEIN MREB"/>
    <property type="match status" value="1"/>
</dbReference>